<dbReference type="InterPro" id="IPR006153">
    <property type="entry name" value="Cation/H_exchanger_TM"/>
</dbReference>
<dbReference type="GO" id="GO:1902600">
    <property type="term" value="P:proton transmembrane transport"/>
    <property type="evidence" value="ECO:0007669"/>
    <property type="project" value="InterPro"/>
</dbReference>
<feature type="transmembrane region" description="Helical" evidence="10">
    <location>
        <begin position="16"/>
        <end position="34"/>
    </location>
</feature>
<dbReference type="InterPro" id="IPR050794">
    <property type="entry name" value="CPA2_transporter"/>
</dbReference>
<evidence type="ECO:0000259" key="11">
    <source>
        <dbReference type="Pfam" id="PF00999"/>
    </source>
</evidence>
<accession>A0AAV3RKJ5</accession>
<dbReference type="EMBL" id="BAABME010010208">
    <property type="protein sequence ID" value="GAA0176573.1"/>
    <property type="molecule type" value="Genomic_DNA"/>
</dbReference>
<evidence type="ECO:0000256" key="1">
    <source>
        <dbReference type="ARBA" id="ARBA00004141"/>
    </source>
</evidence>
<evidence type="ECO:0000256" key="10">
    <source>
        <dbReference type="SAM" id="Phobius"/>
    </source>
</evidence>
<evidence type="ECO:0000256" key="5">
    <source>
        <dbReference type="ARBA" id="ARBA00022958"/>
    </source>
</evidence>
<evidence type="ECO:0000256" key="7">
    <source>
        <dbReference type="ARBA" id="ARBA00023065"/>
    </source>
</evidence>
<keyword evidence="13" id="KW-1185">Reference proteome</keyword>
<dbReference type="GO" id="GO:0006885">
    <property type="term" value="P:regulation of pH"/>
    <property type="evidence" value="ECO:0007669"/>
    <property type="project" value="TreeGrafter"/>
</dbReference>
<reference evidence="12 13" key="1">
    <citation type="submission" date="2024-01" db="EMBL/GenBank/DDBJ databases">
        <title>The complete chloroplast genome sequence of Lithospermum erythrorhizon: insights into the phylogenetic relationship among Boraginaceae species and the maternal lineages of purple gromwells.</title>
        <authorList>
            <person name="Okada T."/>
            <person name="Watanabe K."/>
        </authorList>
    </citation>
    <scope>NUCLEOTIDE SEQUENCE [LARGE SCALE GENOMIC DNA]</scope>
</reference>
<keyword evidence="5" id="KW-0630">Potassium</keyword>
<dbReference type="Proteomes" id="UP001454036">
    <property type="component" value="Unassembled WGS sequence"/>
</dbReference>
<dbReference type="InterPro" id="IPR038770">
    <property type="entry name" value="Na+/solute_symporter_sf"/>
</dbReference>
<evidence type="ECO:0000256" key="8">
    <source>
        <dbReference type="ARBA" id="ARBA00023136"/>
    </source>
</evidence>
<evidence type="ECO:0000256" key="2">
    <source>
        <dbReference type="ARBA" id="ARBA00022448"/>
    </source>
</evidence>
<evidence type="ECO:0000256" key="9">
    <source>
        <dbReference type="ARBA" id="ARBA00038341"/>
    </source>
</evidence>
<evidence type="ECO:0000256" key="4">
    <source>
        <dbReference type="ARBA" id="ARBA00022692"/>
    </source>
</evidence>
<keyword evidence="7" id="KW-0406">Ion transport</keyword>
<evidence type="ECO:0000313" key="13">
    <source>
        <dbReference type="Proteomes" id="UP001454036"/>
    </source>
</evidence>
<keyword evidence="4 10" id="KW-0812">Transmembrane</keyword>
<dbReference type="GO" id="GO:0015297">
    <property type="term" value="F:antiporter activity"/>
    <property type="evidence" value="ECO:0007669"/>
    <property type="project" value="InterPro"/>
</dbReference>
<evidence type="ECO:0000256" key="3">
    <source>
        <dbReference type="ARBA" id="ARBA00022538"/>
    </source>
</evidence>
<keyword evidence="2" id="KW-0813">Transport</keyword>
<keyword evidence="3" id="KW-0633">Potassium transport</keyword>
<comment type="similarity">
    <text evidence="9">Belongs to the monovalent cation:proton antiporter 2 (CPA2) transporter (TC 2.A.37) family. CHX (TC 2.A.37.4) subfamily.</text>
</comment>
<evidence type="ECO:0000256" key="6">
    <source>
        <dbReference type="ARBA" id="ARBA00022989"/>
    </source>
</evidence>
<feature type="transmembrane region" description="Helical" evidence="10">
    <location>
        <begin position="46"/>
        <end position="68"/>
    </location>
</feature>
<dbReference type="PANTHER" id="PTHR32468">
    <property type="entry name" value="CATION/H + ANTIPORTER"/>
    <property type="match status" value="1"/>
</dbReference>
<protein>
    <submittedName>
        <fullName evidence="12">Transporter</fullName>
    </submittedName>
</protein>
<feature type="transmembrane region" description="Helical" evidence="10">
    <location>
        <begin position="107"/>
        <end position="129"/>
    </location>
</feature>
<feature type="domain" description="Cation/H+ exchanger transmembrane" evidence="11">
    <location>
        <begin position="50"/>
        <end position="121"/>
    </location>
</feature>
<dbReference type="GO" id="GO:0006813">
    <property type="term" value="P:potassium ion transport"/>
    <property type="evidence" value="ECO:0007669"/>
    <property type="project" value="UniProtKB-KW"/>
</dbReference>
<name>A0AAV3RKJ5_LITER</name>
<dbReference type="Pfam" id="PF00999">
    <property type="entry name" value="Na_H_Exchanger"/>
    <property type="match status" value="1"/>
</dbReference>
<dbReference type="GO" id="GO:0012505">
    <property type="term" value="C:endomembrane system"/>
    <property type="evidence" value="ECO:0007669"/>
    <property type="project" value="TreeGrafter"/>
</dbReference>
<comment type="caution">
    <text evidence="12">The sequence shown here is derived from an EMBL/GenBank/DDBJ whole genome shotgun (WGS) entry which is preliminary data.</text>
</comment>
<organism evidence="12 13">
    <name type="scientific">Lithospermum erythrorhizon</name>
    <name type="common">Purple gromwell</name>
    <name type="synonym">Lithospermum officinale var. erythrorhizon</name>
    <dbReference type="NCBI Taxonomy" id="34254"/>
    <lineage>
        <taxon>Eukaryota</taxon>
        <taxon>Viridiplantae</taxon>
        <taxon>Streptophyta</taxon>
        <taxon>Embryophyta</taxon>
        <taxon>Tracheophyta</taxon>
        <taxon>Spermatophyta</taxon>
        <taxon>Magnoliopsida</taxon>
        <taxon>eudicotyledons</taxon>
        <taxon>Gunneridae</taxon>
        <taxon>Pentapetalae</taxon>
        <taxon>asterids</taxon>
        <taxon>lamiids</taxon>
        <taxon>Boraginales</taxon>
        <taxon>Boraginaceae</taxon>
        <taxon>Boraginoideae</taxon>
        <taxon>Lithospermeae</taxon>
        <taxon>Lithospermum</taxon>
    </lineage>
</organism>
<dbReference type="Gene3D" id="1.20.1530.20">
    <property type="match status" value="1"/>
</dbReference>
<keyword evidence="6 10" id="KW-1133">Transmembrane helix</keyword>
<dbReference type="AlphaFoldDB" id="A0AAV3RKJ5"/>
<proteinExistence type="inferred from homology"/>
<dbReference type="GO" id="GO:0016020">
    <property type="term" value="C:membrane"/>
    <property type="evidence" value="ECO:0007669"/>
    <property type="project" value="UniProtKB-SubCell"/>
</dbReference>
<keyword evidence="8 10" id="KW-0472">Membrane</keyword>
<sequence length="156" mass="18165">MHWIVQSTLEEQPVEQIYVISILLGVFEWLLTFHQCLVNGIFCNRCFYMALVGYLTRIFAIVLVGRLFKMTFRDSLALALIMSKRGQVELILFVHWMDFKMIEQPHFSMFVLLTVVVAAIATPKINLVYDPTKPYMIDTRRNIQHTAINADCSLYL</sequence>
<evidence type="ECO:0000313" key="12">
    <source>
        <dbReference type="EMBL" id="GAA0176573.1"/>
    </source>
</evidence>
<dbReference type="PANTHER" id="PTHR32468:SF109">
    <property type="entry name" value="CATION_H(+) ANTIPORTER 24-RELATED"/>
    <property type="match status" value="1"/>
</dbReference>
<gene>
    <name evidence="12" type="ORF">LIER_29543</name>
</gene>
<comment type="subcellular location">
    <subcellularLocation>
        <location evidence="1">Membrane</location>
        <topology evidence="1">Multi-pass membrane protein</topology>
    </subcellularLocation>
</comment>